<feature type="domain" description="Alpha-galactosidase NEW3" evidence="2">
    <location>
        <begin position="3"/>
        <end position="70"/>
    </location>
</feature>
<dbReference type="EMBL" id="BARU01007050">
    <property type="protein sequence ID" value="GAH40570.1"/>
    <property type="molecule type" value="Genomic_DNA"/>
</dbReference>
<protein>
    <recommendedName>
        <fullName evidence="2">Alpha-galactosidase NEW3 domain-containing protein</fullName>
    </recommendedName>
</protein>
<organism evidence="3">
    <name type="scientific">marine sediment metagenome</name>
    <dbReference type="NCBI Taxonomy" id="412755"/>
    <lineage>
        <taxon>unclassified sequences</taxon>
        <taxon>metagenomes</taxon>
        <taxon>ecological metagenomes</taxon>
    </lineage>
</organism>
<evidence type="ECO:0000313" key="3">
    <source>
        <dbReference type="EMBL" id="GAH40570.1"/>
    </source>
</evidence>
<name>X1G6X0_9ZZZZ</name>
<sequence>GNISIYVKNTGSATIHDIGFLSVKPENWKVEFKPEKIEVLEPGSLKQVEVSIVPAQEALVGDYAVGLNISGEKSSDDLEMRITVKASAAWGWIGIGIIVLVIVGLFGLFVSLGRR</sequence>
<dbReference type="AlphaFoldDB" id="X1G6X0"/>
<keyword evidence="1" id="KW-0472">Membrane</keyword>
<evidence type="ECO:0000259" key="2">
    <source>
        <dbReference type="Pfam" id="PF10633"/>
    </source>
</evidence>
<dbReference type="PANTHER" id="PTHR39198:SF1">
    <property type="entry name" value="ALPHA-GALACTOSIDASE NEW3 DOMAIN-CONTAINING PROTEIN"/>
    <property type="match status" value="1"/>
</dbReference>
<gene>
    <name evidence="3" type="ORF">S03H2_13898</name>
</gene>
<keyword evidence="1" id="KW-1133">Transmembrane helix</keyword>
<reference evidence="3" key="1">
    <citation type="journal article" date="2014" name="Front. Microbiol.">
        <title>High frequency of phylogenetically diverse reductive dehalogenase-homologous genes in deep subseafloor sedimentary metagenomes.</title>
        <authorList>
            <person name="Kawai M."/>
            <person name="Futagami T."/>
            <person name="Toyoda A."/>
            <person name="Takaki Y."/>
            <person name="Nishi S."/>
            <person name="Hori S."/>
            <person name="Arai W."/>
            <person name="Tsubouchi T."/>
            <person name="Morono Y."/>
            <person name="Uchiyama I."/>
            <person name="Ito T."/>
            <person name="Fujiyama A."/>
            <person name="Inagaki F."/>
            <person name="Takami H."/>
        </authorList>
    </citation>
    <scope>NUCLEOTIDE SEQUENCE</scope>
    <source>
        <strain evidence="3">Expedition CK06-06</strain>
    </source>
</reference>
<comment type="caution">
    <text evidence="3">The sequence shown here is derived from an EMBL/GenBank/DDBJ whole genome shotgun (WGS) entry which is preliminary data.</text>
</comment>
<dbReference type="Pfam" id="PF10633">
    <property type="entry name" value="NPCBM_assoc"/>
    <property type="match status" value="1"/>
</dbReference>
<feature type="transmembrane region" description="Helical" evidence="1">
    <location>
        <begin position="89"/>
        <end position="112"/>
    </location>
</feature>
<evidence type="ECO:0000256" key="1">
    <source>
        <dbReference type="SAM" id="Phobius"/>
    </source>
</evidence>
<keyword evidence="1" id="KW-0812">Transmembrane</keyword>
<accession>X1G6X0</accession>
<dbReference type="PANTHER" id="PTHR39198">
    <property type="entry name" value="HYPOTHETICAL MEMBRANE PROTEIN, CONSERVED"/>
    <property type="match status" value="1"/>
</dbReference>
<proteinExistence type="predicted"/>
<dbReference type="InterPro" id="IPR018905">
    <property type="entry name" value="A-galactase_NEW3"/>
</dbReference>
<feature type="non-terminal residue" evidence="3">
    <location>
        <position position="1"/>
    </location>
</feature>